<sequence>MGVSTAPEQHRRGFRYRWEPLDVEAVAPAASVAVMAPALTEGGPQKPADLINPLPASGFLSSEQAAQVCQNREVLAKFVVSASVQPSKIDEQCLRGISKDLIRDVINSQYASKFESLSMFTNGTDLIAPRDNNKDQNDDQEINFTKLEEEEAAEEEEEGGGGGEEGGSEAGGRKTEHEAHVAEELHSVMPNCNQAKNINTIMSDPSSFTAASAAEDINIPAGPPTTHQTNDDMGFLKANETEVSMVVDDELPADVKDIDMTPMMELNDELQANVVGDIGNDVVGDIGHNVDDILQVIKSMEGVEQAIEDPGDAIIPSGSSETGVPCPEIFPISDTALASFSSEMFNEVVMKLVDDNIGMNMNMNMNMNINMNMNMADSSEAQRTANLQVQQDTVEHRQFELERRTAFLMRRLRKLQAKFIARHAAEETTSVLEQAHQSVKPILLQDLPMLMPKGTQMKNLSENTHPLSAFLQRVEKSCAAQSNSVNRQRSYCRYFGGGSRDNVTSISLIGSSGVVNAASVNSGVSSSAIGNTGSASSTRHPLLGTSQIKVDKKEVEHVAGSLATQLHTIEASFDSDCTVSSSGGESCDEMQTFNNTHQYELPIIKRAAWRYAQDRAAIASRWTWLNAQISDLEYRIRQHNDLQRVIRQNKGQVVLEGTETVNGYSGTLPGLSNRYNSPEAEQQCARTRGFVSDTYRKRKLLRIDGLHELSKRAARPSTVRCDCDQTMASCALCTGRIDPMQPQEPFDQLSVPERIAMVDPCYHPVLSFPDEVLHSTHMDAIMKTTDWQQKMLRGSTRIPRIKEKERESIERRNKPKLPPEHNKPNKYNPQRMKKTSSSTIITARLKRKMLKGKREKLSNSGTPVGGRNLTGLNRKRVNKLSQQNEDEDDVSQSSSSKHSSPVPSPLQHPAIEKILPKEKSSNSHGRTRQQSFDIDNIVIPYSVAAATRVEKLQYKEILTPKWRICDDITKTDVKNGVIHRPSQDSDVEDVSDEAIAQRHERSEREENKRFMTYLSTVPQNRLRHSRRTDSRADSGANTPDPMSPHPSELGDVTSPLTSPPATPMSSHDADHPNTLDSQRNSLQNAIRRRTISSARTCREEASSTNPEEDSEVPAYEPRLFPLSEEVYDKMVQIMPDGHLQSTTSAICPQATEKIPNYEADPASPGSDTTESAYCDADGEDPNDPEWTVGDERDTEKERIRLTTKR</sequence>
<dbReference type="Proteomes" id="UP000826195">
    <property type="component" value="Unassembled WGS sequence"/>
</dbReference>
<feature type="region of interest" description="Disordered" evidence="1">
    <location>
        <begin position="1151"/>
        <end position="1205"/>
    </location>
</feature>
<feature type="compositionally biased region" description="Basic and acidic residues" evidence="1">
    <location>
        <begin position="1189"/>
        <end position="1205"/>
    </location>
</feature>
<proteinExistence type="predicted"/>
<dbReference type="InterPro" id="IPR026180">
    <property type="entry name" value="NSL1"/>
</dbReference>
<dbReference type="PANTHER" id="PTHR22443:SF18">
    <property type="entry name" value="NON-SPECIFIC LETHAL 1, ISOFORM M"/>
    <property type="match status" value="1"/>
</dbReference>
<evidence type="ECO:0000313" key="3">
    <source>
        <dbReference type="EMBL" id="KAH0560762.1"/>
    </source>
</evidence>
<reference evidence="3 4" key="1">
    <citation type="journal article" date="2021" name="J. Hered.">
        <title>A chromosome-level genome assembly of the parasitoid wasp, Cotesia glomerata (Hymenoptera: Braconidae).</title>
        <authorList>
            <person name="Pinto B.J."/>
            <person name="Weis J.J."/>
            <person name="Gamble T."/>
            <person name="Ode P.J."/>
            <person name="Paul R."/>
            <person name="Zaspel J.M."/>
        </authorList>
    </citation>
    <scope>NUCLEOTIDE SEQUENCE [LARGE SCALE GENOMIC DNA]</scope>
    <source>
        <strain evidence="3">CgM1</strain>
    </source>
</reference>
<evidence type="ECO:0000313" key="4">
    <source>
        <dbReference type="Proteomes" id="UP000826195"/>
    </source>
</evidence>
<feature type="region of interest" description="Disordered" evidence="1">
    <location>
        <begin position="149"/>
        <end position="178"/>
    </location>
</feature>
<dbReference type="GO" id="GO:0035035">
    <property type="term" value="F:histone acetyltransferase binding"/>
    <property type="evidence" value="ECO:0007669"/>
    <property type="project" value="TreeGrafter"/>
</dbReference>
<evidence type="ECO:0000256" key="1">
    <source>
        <dbReference type="SAM" id="MobiDB-lite"/>
    </source>
</evidence>
<evidence type="ECO:0000259" key="2">
    <source>
        <dbReference type="PROSITE" id="PS52052"/>
    </source>
</evidence>
<comment type="caution">
    <text evidence="3">The sequence shown here is derived from an EMBL/GenBank/DDBJ whole genome shotgun (WGS) entry which is preliminary data.</text>
</comment>
<dbReference type="PANTHER" id="PTHR22443">
    <property type="entry name" value="NON-SPECIFIC LETHAL 1, ISOFORM M"/>
    <property type="match status" value="1"/>
</dbReference>
<dbReference type="GO" id="GO:0044545">
    <property type="term" value="C:NSL complex"/>
    <property type="evidence" value="ECO:0007669"/>
    <property type="project" value="TreeGrafter"/>
</dbReference>
<dbReference type="Pfam" id="PF15275">
    <property type="entry name" value="PEHE"/>
    <property type="match status" value="1"/>
</dbReference>
<feature type="compositionally biased region" description="Acidic residues" evidence="1">
    <location>
        <begin position="149"/>
        <end position="159"/>
    </location>
</feature>
<dbReference type="PROSITE" id="PS52052">
    <property type="entry name" value="PEHE"/>
    <property type="match status" value="1"/>
</dbReference>
<feature type="compositionally biased region" description="Gly residues" evidence="1">
    <location>
        <begin position="160"/>
        <end position="170"/>
    </location>
</feature>
<feature type="compositionally biased region" description="Basic and acidic residues" evidence="1">
    <location>
        <begin position="800"/>
        <end position="823"/>
    </location>
</feature>
<dbReference type="EMBL" id="JAHXZJ010000374">
    <property type="protein sequence ID" value="KAH0560762.1"/>
    <property type="molecule type" value="Genomic_DNA"/>
</dbReference>
<dbReference type="SMART" id="SM01300">
    <property type="entry name" value="PEHE"/>
    <property type="match status" value="1"/>
</dbReference>
<feature type="region of interest" description="Disordered" evidence="1">
    <location>
        <begin position="976"/>
        <end position="1115"/>
    </location>
</feature>
<accession>A0AAV7IVL0</accession>
<name>A0AAV7IVL0_COTGL</name>
<gene>
    <name evidence="3" type="ORF">KQX54_008160</name>
</gene>
<dbReference type="AlphaFoldDB" id="A0AAV7IVL0"/>
<feature type="compositionally biased region" description="Basic residues" evidence="1">
    <location>
        <begin position="844"/>
        <end position="854"/>
    </location>
</feature>
<feature type="compositionally biased region" description="Basic and acidic residues" evidence="1">
    <location>
        <begin position="995"/>
        <end position="1009"/>
    </location>
</feature>
<feature type="compositionally biased region" description="Low complexity" evidence="1">
    <location>
        <begin position="891"/>
        <end position="901"/>
    </location>
</feature>
<protein>
    <recommendedName>
        <fullName evidence="2">PEHE domain-containing protein</fullName>
    </recommendedName>
</protein>
<dbReference type="InterPro" id="IPR029332">
    <property type="entry name" value="PEHE_dom"/>
</dbReference>
<feature type="domain" description="PEHE" evidence="2">
    <location>
        <begin position="956"/>
        <end position="1084"/>
    </location>
</feature>
<organism evidence="3 4">
    <name type="scientific">Cotesia glomerata</name>
    <name type="common">Lepidopteran parasitic wasp</name>
    <name type="synonym">Apanteles glomeratus</name>
    <dbReference type="NCBI Taxonomy" id="32391"/>
    <lineage>
        <taxon>Eukaryota</taxon>
        <taxon>Metazoa</taxon>
        <taxon>Ecdysozoa</taxon>
        <taxon>Arthropoda</taxon>
        <taxon>Hexapoda</taxon>
        <taxon>Insecta</taxon>
        <taxon>Pterygota</taxon>
        <taxon>Neoptera</taxon>
        <taxon>Endopterygota</taxon>
        <taxon>Hymenoptera</taxon>
        <taxon>Apocrita</taxon>
        <taxon>Ichneumonoidea</taxon>
        <taxon>Braconidae</taxon>
        <taxon>Microgastrinae</taxon>
        <taxon>Cotesia</taxon>
    </lineage>
</organism>
<keyword evidence="4" id="KW-1185">Reference proteome</keyword>
<feature type="compositionally biased region" description="Polar residues" evidence="1">
    <location>
        <begin position="1074"/>
        <end position="1084"/>
    </location>
</feature>
<feature type="region of interest" description="Disordered" evidence="1">
    <location>
        <begin position="791"/>
        <end position="908"/>
    </location>
</feature>